<keyword evidence="2" id="KW-0812">Transmembrane</keyword>
<dbReference type="EMBL" id="JABELV010000035">
    <property type="protein sequence ID" value="KAG7562304.1"/>
    <property type="molecule type" value="Genomic_DNA"/>
</dbReference>
<keyword evidence="2" id="KW-0472">Membrane</keyword>
<evidence type="ECO:0000256" key="1">
    <source>
        <dbReference type="SAM" id="MobiDB-lite"/>
    </source>
</evidence>
<evidence type="ECO:0000313" key="4">
    <source>
        <dbReference type="Proteomes" id="UP000812966"/>
    </source>
</evidence>
<feature type="compositionally biased region" description="Basic and acidic residues" evidence="1">
    <location>
        <begin position="398"/>
        <end position="413"/>
    </location>
</feature>
<feature type="region of interest" description="Disordered" evidence="1">
    <location>
        <begin position="398"/>
        <end position="429"/>
    </location>
</feature>
<sequence>MSTRIPTQSSNGPDTHLRSLFNTQDQSAQALNLAGLLGRVKMSREDEGEEVLLQPHPSRTIGRHTKAYVPSPTLSYYANFVPATPAPPPLPVPASQTATTSFAMHRSVTPPTRTEDRRFQRKQPPAPIDVERACGSGRKAQAMNRHLPVVITLDSPVLEDKLAGELGSTSQELDFGREDDTAPSQDRRGVKSLWRSKSRGKKIVPAVAEPSPEWVEVEQGYRHPSWMGGLDVRGIDLLKPARYDHVGSTSSPTTLTPSPGTGGVLHNVLLTPTYGGSTSRHRSPSPNHSSTDLLPIRPTNHLEDDCDKKKQKRRTLMDRAGRLLNEQRMRLVYDNHKRDARDQVPPVKVGGVVPYSFSGYKGREDTNMAESGTVPLHRMHSYATTDSARGSGYEAKGRYAMDSGRDGSFRTERGQTGSGYEKPSREMHMRSIADRDAALRKRRKKKLVILGALILLIIASSVIGLCVGLLTRKSHTEEATQPSTTQDSTTAATPTSAAPTATSTTYTLAACLSLFALAAPSAPRTYPCDQCLPILQTADNDFAPSRNGNAGTSGNSTGVGAAVQFCGLQSIFANTDGVEPSRKRAGVLEGWMQNTNPCSGWSGIICDDKSRVKSLSLVFPGVPRSLDPSISGLVGLERIKIVGNSQIPEGPIPGAFFGPSLTAVEIQSTGLTSLGTSAFASLSSLTNLVLVSNTKLGSTLPPLPETLKLSTLSVTGQSLSSDPFPGLPASLTYIDLSYNALTGPMPNFGKFTVLESLFLDSNDFGNVPSAFPSSLRDLSLQNNPSLTGVLPPQLCSSSTLKTCELQNTSLGSANAMNTTTTQVAAIATRLLNATATTTLFATATAITKQTAQCGACRF</sequence>
<gene>
    <name evidence="3" type="ORF">FFLO_02292</name>
</gene>
<proteinExistence type="predicted"/>
<comment type="caution">
    <text evidence="3">The sequence shown here is derived from an EMBL/GenBank/DDBJ whole genome shotgun (WGS) entry which is preliminary data.</text>
</comment>
<dbReference type="SUPFAM" id="SSF52058">
    <property type="entry name" value="L domain-like"/>
    <property type="match status" value="1"/>
</dbReference>
<dbReference type="Proteomes" id="UP000812966">
    <property type="component" value="Unassembled WGS sequence"/>
</dbReference>
<organism evidence="3 4">
    <name type="scientific">Filobasidium floriforme</name>
    <dbReference type="NCBI Taxonomy" id="5210"/>
    <lineage>
        <taxon>Eukaryota</taxon>
        <taxon>Fungi</taxon>
        <taxon>Dikarya</taxon>
        <taxon>Basidiomycota</taxon>
        <taxon>Agaricomycotina</taxon>
        <taxon>Tremellomycetes</taxon>
        <taxon>Filobasidiales</taxon>
        <taxon>Filobasidiaceae</taxon>
        <taxon>Filobasidium</taxon>
    </lineage>
</organism>
<dbReference type="PANTHER" id="PTHR48009:SF4">
    <property type="entry name" value="LEUCINE-RICH REPEAT (LRR) FAMILY PROTEIN"/>
    <property type="match status" value="1"/>
</dbReference>
<reference evidence="3" key="1">
    <citation type="submission" date="2020-04" db="EMBL/GenBank/DDBJ databases">
        <title>Analysis of mating type loci in Filobasidium floriforme.</title>
        <authorList>
            <person name="Nowrousian M."/>
        </authorList>
    </citation>
    <scope>NUCLEOTIDE SEQUENCE</scope>
    <source>
        <strain evidence="3">CBS 6242</strain>
    </source>
</reference>
<evidence type="ECO:0008006" key="5">
    <source>
        <dbReference type="Google" id="ProtNLM"/>
    </source>
</evidence>
<feature type="transmembrane region" description="Helical" evidence="2">
    <location>
        <begin position="447"/>
        <end position="470"/>
    </location>
</feature>
<feature type="region of interest" description="Disordered" evidence="1">
    <location>
        <begin position="246"/>
        <end position="313"/>
    </location>
</feature>
<dbReference type="InterPro" id="IPR053213">
    <property type="entry name" value="RLP29"/>
</dbReference>
<name>A0A8K0JMY7_9TREE</name>
<feature type="compositionally biased region" description="Low complexity" evidence="1">
    <location>
        <begin position="247"/>
        <end position="259"/>
    </location>
</feature>
<dbReference type="Gene3D" id="3.80.10.10">
    <property type="entry name" value="Ribonuclease Inhibitor"/>
    <property type="match status" value="1"/>
</dbReference>
<dbReference type="PANTHER" id="PTHR48009">
    <property type="entry name" value="LEUCINE-RICH REPEAT (LRR) FAMILY PROTEIN"/>
    <property type="match status" value="1"/>
</dbReference>
<feature type="compositionally biased region" description="Basic and acidic residues" evidence="1">
    <location>
        <begin position="174"/>
        <end position="189"/>
    </location>
</feature>
<dbReference type="AlphaFoldDB" id="A0A8K0JMY7"/>
<keyword evidence="2" id="KW-1133">Transmembrane helix</keyword>
<protein>
    <recommendedName>
        <fullName evidence="5">L domain-like protein</fullName>
    </recommendedName>
</protein>
<feature type="region of interest" description="Disordered" evidence="1">
    <location>
        <begin position="474"/>
        <end position="499"/>
    </location>
</feature>
<evidence type="ECO:0000313" key="3">
    <source>
        <dbReference type="EMBL" id="KAG7562304.1"/>
    </source>
</evidence>
<feature type="region of interest" description="Disordered" evidence="1">
    <location>
        <begin position="169"/>
        <end position="197"/>
    </location>
</feature>
<dbReference type="InterPro" id="IPR032675">
    <property type="entry name" value="LRR_dom_sf"/>
</dbReference>
<feature type="compositionally biased region" description="Low complexity" evidence="1">
    <location>
        <begin position="479"/>
        <end position="499"/>
    </location>
</feature>
<accession>A0A8K0JMY7</accession>
<keyword evidence="4" id="KW-1185">Reference proteome</keyword>
<evidence type="ECO:0000256" key="2">
    <source>
        <dbReference type="SAM" id="Phobius"/>
    </source>
</evidence>